<dbReference type="Proteomes" id="UP001164286">
    <property type="component" value="Unassembled WGS sequence"/>
</dbReference>
<comment type="subcellular location">
    <subcellularLocation>
        <location evidence="1">Membrane</location>
        <topology evidence="1">Multi-pass membrane protein</topology>
    </subcellularLocation>
</comment>
<gene>
    <name evidence="11" type="ORF">MKK02DRAFT_41699</name>
</gene>
<feature type="transmembrane region" description="Helical" evidence="9">
    <location>
        <begin position="154"/>
        <end position="174"/>
    </location>
</feature>
<feature type="transmembrane region" description="Helical" evidence="9">
    <location>
        <begin position="445"/>
        <end position="464"/>
    </location>
</feature>
<feature type="transmembrane region" description="Helical" evidence="9">
    <location>
        <begin position="346"/>
        <end position="366"/>
    </location>
</feature>
<evidence type="ECO:0000259" key="10">
    <source>
        <dbReference type="PROSITE" id="PS50850"/>
    </source>
</evidence>
<evidence type="ECO:0000256" key="5">
    <source>
        <dbReference type="ARBA" id="ARBA00022989"/>
    </source>
</evidence>
<name>A0AA38LQK7_9TREE</name>
<dbReference type="EMBL" id="JAKWFO010000016">
    <property type="protein sequence ID" value="KAI9632055.1"/>
    <property type="molecule type" value="Genomic_DNA"/>
</dbReference>
<feature type="transmembrane region" description="Helical" evidence="9">
    <location>
        <begin position="378"/>
        <end position="402"/>
    </location>
</feature>
<evidence type="ECO:0000256" key="8">
    <source>
        <dbReference type="RuleBase" id="RU003346"/>
    </source>
</evidence>
<dbReference type="PROSITE" id="PS50850">
    <property type="entry name" value="MFS"/>
    <property type="match status" value="1"/>
</dbReference>
<dbReference type="InterPro" id="IPR020846">
    <property type="entry name" value="MFS_dom"/>
</dbReference>
<keyword evidence="4 9" id="KW-0812">Transmembrane</keyword>
<dbReference type="GO" id="GO:0016020">
    <property type="term" value="C:membrane"/>
    <property type="evidence" value="ECO:0007669"/>
    <property type="project" value="UniProtKB-SubCell"/>
</dbReference>
<dbReference type="InterPro" id="IPR003663">
    <property type="entry name" value="Sugar/inositol_transpt"/>
</dbReference>
<keyword evidence="12" id="KW-1185">Reference proteome</keyword>
<evidence type="ECO:0000313" key="12">
    <source>
        <dbReference type="Proteomes" id="UP001164286"/>
    </source>
</evidence>
<dbReference type="AlphaFoldDB" id="A0AA38LQK7"/>
<evidence type="ECO:0000256" key="7">
    <source>
        <dbReference type="ARBA" id="ARBA00049119"/>
    </source>
</evidence>
<evidence type="ECO:0000256" key="4">
    <source>
        <dbReference type="ARBA" id="ARBA00022692"/>
    </source>
</evidence>
<dbReference type="PANTHER" id="PTHR48022:SF80">
    <property type="entry name" value="SUGAR TRANSPORTER, PUTATIVE (AFU_ORTHOLOGUE AFUA_3G12170)-RELATED"/>
    <property type="match status" value="1"/>
</dbReference>
<dbReference type="PROSITE" id="PS00216">
    <property type="entry name" value="SUGAR_TRANSPORT_1"/>
    <property type="match status" value="1"/>
</dbReference>
<keyword evidence="5 9" id="KW-1133">Transmembrane helix</keyword>
<evidence type="ECO:0000256" key="3">
    <source>
        <dbReference type="ARBA" id="ARBA00022448"/>
    </source>
</evidence>
<feature type="transmembrane region" description="Helical" evidence="9">
    <location>
        <begin position="21"/>
        <end position="44"/>
    </location>
</feature>
<evidence type="ECO:0000256" key="2">
    <source>
        <dbReference type="ARBA" id="ARBA00010992"/>
    </source>
</evidence>
<dbReference type="SUPFAM" id="SSF103473">
    <property type="entry name" value="MFS general substrate transporter"/>
    <property type="match status" value="1"/>
</dbReference>
<dbReference type="InterPro" id="IPR050360">
    <property type="entry name" value="MFS_Sugar_Transporters"/>
</dbReference>
<evidence type="ECO:0000256" key="9">
    <source>
        <dbReference type="SAM" id="Phobius"/>
    </source>
</evidence>
<feature type="domain" description="Major facilitator superfamily (MFS) profile" evidence="10">
    <location>
        <begin position="26"/>
        <end position="468"/>
    </location>
</feature>
<comment type="caution">
    <text evidence="11">The sequence shown here is derived from an EMBL/GenBank/DDBJ whole genome shotgun (WGS) entry which is preliminary data.</text>
</comment>
<feature type="transmembrane region" description="Helical" evidence="9">
    <location>
        <begin position="186"/>
        <end position="209"/>
    </location>
</feature>
<dbReference type="GeneID" id="77730873"/>
<feature type="transmembrane region" description="Helical" evidence="9">
    <location>
        <begin position="314"/>
        <end position="334"/>
    </location>
</feature>
<organism evidence="11 12">
    <name type="scientific">Dioszegia hungarica</name>
    <dbReference type="NCBI Taxonomy" id="4972"/>
    <lineage>
        <taxon>Eukaryota</taxon>
        <taxon>Fungi</taxon>
        <taxon>Dikarya</taxon>
        <taxon>Basidiomycota</taxon>
        <taxon>Agaricomycotina</taxon>
        <taxon>Tremellomycetes</taxon>
        <taxon>Tremellales</taxon>
        <taxon>Bulleribasidiaceae</taxon>
        <taxon>Dioszegia</taxon>
    </lineage>
</organism>
<comment type="catalytic activity">
    <reaction evidence="7">
        <text>myo-inositol(out) + H(+)(out) = myo-inositol(in) + H(+)(in)</text>
        <dbReference type="Rhea" id="RHEA:60364"/>
        <dbReference type="ChEBI" id="CHEBI:15378"/>
        <dbReference type="ChEBI" id="CHEBI:17268"/>
    </reaction>
</comment>
<protein>
    <submittedName>
        <fullName evidence="11">General substrate transporter</fullName>
    </submittedName>
</protein>
<dbReference type="PRINTS" id="PR00171">
    <property type="entry name" value="SUGRTRNSPORT"/>
</dbReference>
<evidence type="ECO:0000256" key="6">
    <source>
        <dbReference type="ARBA" id="ARBA00023136"/>
    </source>
</evidence>
<dbReference type="Pfam" id="PF00083">
    <property type="entry name" value="Sugar_tr"/>
    <property type="match status" value="1"/>
</dbReference>
<feature type="transmembrane region" description="Helical" evidence="9">
    <location>
        <begin position="122"/>
        <end position="142"/>
    </location>
</feature>
<dbReference type="GO" id="GO:0005351">
    <property type="term" value="F:carbohydrate:proton symporter activity"/>
    <property type="evidence" value="ECO:0007669"/>
    <property type="project" value="TreeGrafter"/>
</dbReference>
<feature type="transmembrane region" description="Helical" evidence="9">
    <location>
        <begin position="64"/>
        <end position="85"/>
    </location>
</feature>
<dbReference type="PANTHER" id="PTHR48022">
    <property type="entry name" value="PLASTIDIC GLUCOSE TRANSPORTER 4"/>
    <property type="match status" value="1"/>
</dbReference>
<dbReference type="InterPro" id="IPR005828">
    <property type="entry name" value="MFS_sugar_transport-like"/>
</dbReference>
<proteinExistence type="inferred from homology"/>
<sequence length="511" mass="56041">MSKYIDSEAHRAVRAHTKPAPINYVAAIFAAIGSFLFGYDSGIIGSVISDSYDQFHSYFNKPDSSITGAVVSVFAGGAFFGALLAGETADRLGRRRTIQLGALIAVVGCAIQTGAVHIAMLIVGRFIAGLSIGVLSMIVPVYQAEISPPHARGLLSGWTQLMIVWGFFAANWIGYGCQFLKNDGQWRIPLAIQIVPAIFLFFGMFILPYSPRWLAKQGRLEEAKATLLRLHGGNKRANHEIIEQEFDEMMAQIAWENENLATSYKDLIADKASRHRTLCGCLVQAMCQWTGVNVNNYFGPTIYKNLGFGGNTTLLINGVSGAWQVVVVWVFIQFIVDRVGRRKPLIVGPILMAVFLAWQAGIASLFSVEGYANLGAGVAGLVSIFLFSGAFSASFGPVSWIYQSEIFPMNQRALGTAVSTASNWLNNVIIGQITPYGFERLGWKYFFIYVATNCSNAVVSYFLFPETKGKTLEEIGLLFGDTNVRVPEFHGARDTVMEGRHDEKGEIAHQH</sequence>
<evidence type="ECO:0000313" key="11">
    <source>
        <dbReference type="EMBL" id="KAI9632055.1"/>
    </source>
</evidence>
<dbReference type="InterPro" id="IPR005829">
    <property type="entry name" value="Sugar_transporter_CS"/>
</dbReference>
<dbReference type="PROSITE" id="PS00217">
    <property type="entry name" value="SUGAR_TRANSPORT_2"/>
    <property type="match status" value="1"/>
</dbReference>
<reference evidence="11" key="1">
    <citation type="journal article" date="2022" name="G3 (Bethesda)">
        <title>High quality genome of the basidiomycete yeast Dioszegia hungarica PDD-24b-2 isolated from cloud water.</title>
        <authorList>
            <person name="Jarrige D."/>
            <person name="Haridas S."/>
            <person name="Bleykasten-Grosshans C."/>
            <person name="Joly M."/>
            <person name="Nadalig T."/>
            <person name="Sancelme M."/>
            <person name="Vuilleumier S."/>
            <person name="Grigoriev I.V."/>
            <person name="Amato P."/>
            <person name="Bringel F."/>
        </authorList>
    </citation>
    <scope>NUCLEOTIDE SEQUENCE</scope>
    <source>
        <strain evidence="11">PDD-24b-2</strain>
    </source>
</reference>
<keyword evidence="6 9" id="KW-0472">Membrane</keyword>
<comment type="similarity">
    <text evidence="2 8">Belongs to the major facilitator superfamily. Sugar transporter (TC 2.A.1.1) family.</text>
</comment>
<dbReference type="InterPro" id="IPR036259">
    <property type="entry name" value="MFS_trans_sf"/>
</dbReference>
<keyword evidence="3 8" id="KW-0813">Transport</keyword>
<evidence type="ECO:0000256" key="1">
    <source>
        <dbReference type="ARBA" id="ARBA00004141"/>
    </source>
</evidence>
<dbReference type="FunFam" id="1.20.1250.20:FF:000090">
    <property type="entry name" value="MFS sugar transporter, putative"/>
    <property type="match status" value="1"/>
</dbReference>
<accession>A0AA38LQK7</accession>
<dbReference type="Gene3D" id="1.20.1250.20">
    <property type="entry name" value="MFS general substrate transporter like domains"/>
    <property type="match status" value="1"/>
</dbReference>
<feature type="transmembrane region" description="Helical" evidence="9">
    <location>
        <begin position="97"/>
        <end position="116"/>
    </location>
</feature>
<dbReference type="NCBIfam" id="TIGR00879">
    <property type="entry name" value="SP"/>
    <property type="match status" value="1"/>
</dbReference>
<dbReference type="RefSeq" id="XP_052941832.1">
    <property type="nucleotide sequence ID" value="XM_053091668.1"/>
</dbReference>